<dbReference type="EMBL" id="JADQDO010000001">
    <property type="protein sequence ID" value="MBF9231880.1"/>
    <property type="molecule type" value="Genomic_DNA"/>
</dbReference>
<dbReference type="Gene3D" id="1.10.580.10">
    <property type="entry name" value="Citrate Synthase, domain 1"/>
    <property type="match status" value="1"/>
</dbReference>
<dbReference type="InterPro" id="IPR016142">
    <property type="entry name" value="Citrate_synth-like_lrg_a-sub"/>
</dbReference>
<dbReference type="PANTHER" id="PTHR11739">
    <property type="entry name" value="CITRATE SYNTHASE"/>
    <property type="match status" value="1"/>
</dbReference>
<name>A0A931BQI7_9HYPH</name>
<dbReference type="PANTHER" id="PTHR11739:SF4">
    <property type="entry name" value="CITRATE SYNTHASE, PEROXISOMAL"/>
    <property type="match status" value="1"/>
</dbReference>
<dbReference type="CDD" id="cd06102">
    <property type="entry name" value="citrate_synt_like_2"/>
    <property type="match status" value="1"/>
</dbReference>
<dbReference type="InterPro" id="IPR002020">
    <property type="entry name" value="Citrate_synthase"/>
</dbReference>
<evidence type="ECO:0000313" key="5">
    <source>
        <dbReference type="EMBL" id="MBF9231880.1"/>
    </source>
</evidence>
<keyword evidence="6" id="KW-1185">Reference proteome</keyword>
<evidence type="ECO:0000313" key="6">
    <source>
        <dbReference type="Proteomes" id="UP000599312"/>
    </source>
</evidence>
<proteinExistence type="inferred from homology"/>
<dbReference type="PRINTS" id="PR00143">
    <property type="entry name" value="CITRTSNTHASE"/>
</dbReference>
<evidence type="ECO:0000256" key="3">
    <source>
        <dbReference type="ARBA" id="ARBA00012972"/>
    </source>
</evidence>
<protein>
    <recommendedName>
        <fullName evidence="3">citrate synthase (unknown stereospecificity)</fullName>
        <ecNumber evidence="3">2.3.3.16</ecNumber>
    </recommendedName>
</protein>
<gene>
    <name evidence="5" type="ORF">I2H38_00660</name>
</gene>
<accession>A0A931BQI7</accession>
<dbReference type="RefSeq" id="WP_196269878.1">
    <property type="nucleotide sequence ID" value="NZ_JADQDO010000001.1"/>
</dbReference>
<dbReference type="Proteomes" id="UP000599312">
    <property type="component" value="Unassembled WGS sequence"/>
</dbReference>
<dbReference type="Gene3D" id="1.10.230.10">
    <property type="entry name" value="Cytochrome P450-Terp, domain 2"/>
    <property type="match status" value="1"/>
</dbReference>
<evidence type="ECO:0000256" key="2">
    <source>
        <dbReference type="ARBA" id="ARBA00010566"/>
    </source>
</evidence>
<comment type="similarity">
    <text evidence="2">Belongs to the citrate synthase family.</text>
</comment>
<dbReference type="GO" id="GO:0005975">
    <property type="term" value="P:carbohydrate metabolic process"/>
    <property type="evidence" value="ECO:0007669"/>
    <property type="project" value="TreeGrafter"/>
</dbReference>
<dbReference type="InterPro" id="IPR016143">
    <property type="entry name" value="Citrate_synth-like_sm_a-sub"/>
</dbReference>
<organism evidence="5 6">
    <name type="scientific">Microvirga alba</name>
    <dbReference type="NCBI Taxonomy" id="2791025"/>
    <lineage>
        <taxon>Bacteria</taxon>
        <taxon>Pseudomonadati</taxon>
        <taxon>Pseudomonadota</taxon>
        <taxon>Alphaproteobacteria</taxon>
        <taxon>Hyphomicrobiales</taxon>
        <taxon>Methylobacteriaceae</taxon>
        <taxon>Microvirga</taxon>
    </lineage>
</organism>
<evidence type="ECO:0000256" key="1">
    <source>
        <dbReference type="ARBA" id="ARBA00004751"/>
    </source>
</evidence>
<dbReference type="GO" id="GO:0036440">
    <property type="term" value="F:citrate synthase activity"/>
    <property type="evidence" value="ECO:0007669"/>
    <property type="project" value="UniProtKB-EC"/>
</dbReference>
<dbReference type="Pfam" id="PF00285">
    <property type="entry name" value="Citrate_synt"/>
    <property type="match status" value="1"/>
</dbReference>
<dbReference type="InterPro" id="IPR036969">
    <property type="entry name" value="Citrate_synthase_sf"/>
</dbReference>
<reference evidence="5" key="1">
    <citation type="submission" date="2020-11" db="EMBL/GenBank/DDBJ databases">
        <authorList>
            <person name="Kim M.K."/>
        </authorList>
    </citation>
    <scope>NUCLEOTIDE SEQUENCE</scope>
    <source>
        <strain evidence="5">BT350</strain>
    </source>
</reference>
<dbReference type="GO" id="GO:0006099">
    <property type="term" value="P:tricarboxylic acid cycle"/>
    <property type="evidence" value="ECO:0007669"/>
    <property type="project" value="TreeGrafter"/>
</dbReference>
<evidence type="ECO:0000256" key="4">
    <source>
        <dbReference type="ARBA" id="ARBA00022679"/>
    </source>
</evidence>
<keyword evidence="4" id="KW-0808">Transferase</keyword>
<dbReference type="SUPFAM" id="SSF48256">
    <property type="entry name" value="Citrate synthase"/>
    <property type="match status" value="1"/>
</dbReference>
<dbReference type="GO" id="GO:0005829">
    <property type="term" value="C:cytosol"/>
    <property type="evidence" value="ECO:0007669"/>
    <property type="project" value="TreeGrafter"/>
</dbReference>
<comment type="caution">
    <text evidence="5">The sequence shown here is derived from an EMBL/GenBank/DDBJ whole genome shotgun (WGS) entry which is preliminary data.</text>
</comment>
<sequence>MKPASLDLISAQETSSRLGISRASLYAYVSRGLIRSFASPHDPRQRLYALDDVEALVKRRTQFRRPTAAAATALDWGLPVLETALTQIKDGHLLYRGVDAVDLAETAPLEDAACLLIGDIAADAFALPSPPISPLAGPALGSQGFVSQAIHLLSEQASENRQHPNREIATILRLMAAAGSGADPGIMPLHRHLASSWNVSAEAADAIRRALVLCADHELSASAFAVRVAASTGASLRNAVIAGLAALSGPLHGGATDHMRAFLEECDDRGGRAPSQSKAFPSFHHPLYPEGDPRGATLVKDLPLRAIDAAILRESEHAGEGPTVDAGLVMMERAYDLPRGAAFALFAIGRTAGWLAHAVEQRQQATLIRPRARYVVAQDKAFP</sequence>
<comment type="pathway">
    <text evidence="1">Carbohydrate metabolism; tricarboxylic acid cycle; isocitrate from oxaloacetate: step 1/2.</text>
</comment>
<dbReference type="EC" id="2.3.3.16" evidence="3"/>
<dbReference type="AlphaFoldDB" id="A0A931BQI7"/>